<feature type="compositionally biased region" description="Polar residues" evidence="2">
    <location>
        <begin position="336"/>
        <end position="359"/>
    </location>
</feature>
<feature type="region of interest" description="Disordered" evidence="2">
    <location>
        <begin position="312"/>
        <end position="408"/>
    </location>
</feature>
<feature type="region of interest" description="Disordered" evidence="2">
    <location>
        <begin position="455"/>
        <end position="486"/>
    </location>
</feature>
<feature type="coiled-coil region" evidence="1">
    <location>
        <begin position="202"/>
        <end position="229"/>
    </location>
</feature>
<evidence type="ECO:0000256" key="2">
    <source>
        <dbReference type="SAM" id="MobiDB-lite"/>
    </source>
</evidence>
<gene>
    <name evidence="3" type="ORF">HYPSUDRAFT_174366</name>
</gene>
<dbReference type="AlphaFoldDB" id="A0A0D2LNH7"/>
<dbReference type="STRING" id="945553.A0A0D2LNH7"/>
<organism evidence="3 4">
    <name type="scientific">Hypholoma sublateritium (strain FD-334 SS-4)</name>
    <dbReference type="NCBI Taxonomy" id="945553"/>
    <lineage>
        <taxon>Eukaryota</taxon>
        <taxon>Fungi</taxon>
        <taxon>Dikarya</taxon>
        <taxon>Basidiomycota</taxon>
        <taxon>Agaricomycotina</taxon>
        <taxon>Agaricomycetes</taxon>
        <taxon>Agaricomycetidae</taxon>
        <taxon>Agaricales</taxon>
        <taxon>Agaricineae</taxon>
        <taxon>Strophariaceae</taxon>
        <taxon>Hypholoma</taxon>
    </lineage>
</organism>
<feature type="compositionally biased region" description="Polar residues" evidence="2">
    <location>
        <begin position="759"/>
        <end position="779"/>
    </location>
</feature>
<feature type="region of interest" description="Disordered" evidence="2">
    <location>
        <begin position="894"/>
        <end position="949"/>
    </location>
</feature>
<sequence length="1005" mass="110945">MNDSNHSRPTTPLSPLTSSLYHATSTIDDLTAALANFSRVPSPEPFESVTCCCGREDCENLKTWLELKARLGSRLILSAEVGQALLQRHAAYVRQNERRQDPPFDEKLDKLQLSNDDLRHELEELLKEKVQLERRLNQALVNNEVTEVSNKTILNELQEARETISRLTAHHARSVGWDTRLSAAMKERDDMQQERDGETHRARLAESRFAALKEKTAKLQTEVRRLQDSLELKRNSRLELSESILQEARSRLDSVKASQFGLSAKVEQEELAHVIGTLVQDNDTLKHDNAELQHLLAESREDLHALQEEVDEQRANIPITRSGANTPNSRHFHTGSVPSISFKDYTTVSSHGRSQNSSIESKRNQRYGTPPQIDVRHNSSHQRPLTPDTLRSPLSDPDSLTPWSPFARRSPRSIHSHVSYEIEADAQEHEIFDVEKQRTKPLLLLSRSRGVQTDSSASISPYLFPSHMSTSTHDPRSESSSFSENNSSHISTILDRAAGLLNRLSQADALTLTNRLKRQNLKGAHVGHLSRSTVSTIIADATSLRGQFRGLLEDEKMVTVCTRKDLRMLFKFFKDAFTELGQLRVTVNDIVLDPSLASRISELALNPGKAEAERLEKEREAGMQGGVAAWMAPISKLFSPTGRVEMSPNERGTPTRSATLGNNRDTVRPARFVPKLGPALAASATTVNVEFSGTGVGRAVTSTFSPQPTISAIDASMDVGMSSHQSVSSSFMGIFAGAPAAKADIDPWVVIPTAPSQPQLRKSQSFMKTSESGSATATIGRNAGRKSANRLSRNVDAVIDVDSPQDINEEPDFLPPLLERTLRRRGLSDSSIHSTFTSQGEDARAAGSPPSPQRLVFAPPAGTSSRLPTWADRTSVFQALSRTVQNFRSNSVLTTPTSTLAREERSHSPSRHNGAAATLAANDGTSQPSTPTRPSVQRVPGRVLSPGRGRILPDLASWASEHVEGSPDDPFIASSLRDESYMQRRGLSRSRAGNDRDETHTREFY</sequence>
<feature type="region of interest" description="Disordered" evidence="2">
    <location>
        <begin position="641"/>
        <end position="663"/>
    </location>
</feature>
<evidence type="ECO:0000313" key="3">
    <source>
        <dbReference type="EMBL" id="KJA29617.1"/>
    </source>
</evidence>
<feature type="compositionally biased region" description="Polar residues" evidence="2">
    <location>
        <begin position="828"/>
        <end position="840"/>
    </location>
</feature>
<feature type="coiled-coil region" evidence="1">
    <location>
        <begin position="108"/>
        <end position="170"/>
    </location>
</feature>
<proteinExistence type="predicted"/>
<dbReference type="OMA" id="SETPEYQ"/>
<feature type="compositionally biased region" description="Basic and acidic residues" evidence="2">
    <location>
        <begin position="992"/>
        <end position="1005"/>
    </location>
</feature>
<keyword evidence="1" id="KW-0175">Coiled coil</keyword>
<evidence type="ECO:0000256" key="1">
    <source>
        <dbReference type="SAM" id="Coils"/>
    </source>
</evidence>
<dbReference type="OrthoDB" id="4088568at2759"/>
<feature type="region of interest" description="Disordered" evidence="2">
    <location>
        <begin position="825"/>
        <end position="869"/>
    </location>
</feature>
<feature type="region of interest" description="Disordered" evidence="2">
    <location>
        <begin position="961"/>
        <end position="1005"/>
    </location>
</feature>
<feature type="compositionally biased region" description="Polar residues" evidence="2">
    <location>
        <begin position="923"/>
        <end position="935"/>
    </location>
</feature>
<dbReference type="Proteomes" id="UP000054270">
    <property type="component" value="Unassembled WGS sequence"/>
</dbReference>
<name>A0A0D2LNH7_HYPSF</name>
<accession>A0A0D2LNH7</accession>
<evidence type="ECO:0000313" key="4">
    <source>
        <dbReference type="Proteomes" id="UP000054270"/>
    </source>
</evidence>
<dbReference type="EMBL" id="KN817518">
    <property type="protein sequence ID" value="KJA29617.1"/>
    <property type="molecule type" value="Genomic_DNA"/>
</dbReference>
<feature type="compositionally biased region" description="Polar residues" evidence="2">
    <location>
        <begin position="650"/>
        <end position="663"/>
    </location>
</feature>
<reference evidence="4" key="1">
    <citation type="submission" date="2014-04" db="EMBL/GenBank/DDBJ databases">
        <title>Evolutionary Origins and Diversification of the Mycorrhizal Mutualists.</title>
        <authorList>
            <consortium name="DOE Joint Genome Institute"/>
            <consortium name="Mycorrhizal Genomics Consortium"/>
            <person name="Kohler A."/>
            <person name="Kuo A."/>
            <person name="Nagy L.G."/>
            <person name="Floudas D."/>
            <person name="Copeland A."/>
            <person name="Barry K.W."/>
            <person name="Cichocki N."/>
            <person name="Veneault-Fourrey C."/>
            <person name="LaButti K."/>
            <person name="Lindquist E.A."/>
            <person name="Lipzen A."/>
            <person name="Lundell T."/>
            <person name="Morin E."/>
            <person name="Murat C."/>
            <person name="Riley R."/>
            <person name="Ohm R."/>
            <person name="Sun H."/>
            <person name="Tunlid A."/>
            <person name="Henrissat B."/>
            <person name="Grigoriev I.V."/>
            <person name="Hibbett D.S."/>
            <person name="Martin F."/>
        </authorList>
    </citation>
    <scope>NUCLEOTIDE SEQUENCE [LARGE SCALE GENOMIC DNA]</scope>
    <source>
        <strain evidence="4">FD-334 SS-4</strain>
    </source>
</reference>
<feature type="region of interest" description="Disordered" evidence="2">
    <location>
        <begin position="759"/>
        <end position="788"/>
    </location>
</feature>
<keyword evidence="4" id="KW-1185">Reference proteome</keyword>
<protein>
    <submittedName>
        <fullName evidence="3">Uncharacterized protein</fullName>
    </submittedName>
</protein>